<dbReference type="Proteomes" id="UP000295390">
    <property type="component" value="Unassembled WGS sequence"/>
</dbReference>
<evidence type="ECO:0000313" key="2">
    <source>
        <dbReference type="Proteomes" id="UP000295390"/>
    </source>
</evidence>
<protein>
    <recommendedName>
        <fullName evidence="3">Histidyl-tRNA synthetase</fullName>
    </recommendedName>
</protein>
<keyword evidence="2" id="KW-1185">Reference proteome</keyword>
<evidence type="ECO:0000313" key="1">
    <source>
        <dbReference type="EMBL" id="TDQ29702.1"/>
    </source>
</evidence>
<gene>
    <name evidence="1" type="ORF">DFQ07_0021</name>
</gene>
<sequence>MNKARANQLQKFKRLKYRQLTKEQFEGLHEEFARFLASQNIDKNEWDELKKEKPHVAEDEMNVFSDVVWDDVLTKTNYLEHFSPKVVNLFKCDEKEIHRIVITIDKEVNVLEQEGFEWLLKNPQDEAIEFLRGSKAYQEERNVELFDLIEKGSNISKGELYEYFDRLTSKD</sequence>
<name>A0A4V3D3G2_9FLAO</name>
<evidence type="ECO:0008006" key="3">
    <source>
        <dbReference type="Google" id="ProtNLM"/>
    </source>
</evidence>
<reference evidence="1 2" key="1">
    <citation type="submission" date="2019-03" db="EMBL/GenBank/DDBJ databases">
        <title>Genomic Encyclopedia of Type Strains, Phase III (KMG-III): the genomes of soil and plant-associated and newly described type strains.</title>
        <authorList>
            <person name="Whitman W."/>
        </authorList>
    </citation>
    <scope>NUCLEOTIDE SEQUENCE [LARGE SCALE GENOMIC DNA]</scope>
    <source>
        <strain evidence="1 2">CECT 8283</strain>
    </source>
</reference>
<proteinExistence type="predicted"/>
<dbReference type="RefSeq" id="WP_317126674.1">
    <property type="nucleotide sequence ID" value="NZ_SNYH01000001.1"/>
</dbReference>
<organism evidence="1 2">
    <name type="scientific">Tenacibaculum caenipelagi</name>
    <dbReference type="NCBI Taxonomy" id="1325435"/>
    <lineage>
        <taxon>Bacteria</taxon>
        <taxon>Pseudomonadati</taxon>
        <taxon>Bacteroidota</taxon>
        <taxon>Flavobacteriia</taxon>
        <taxon>Flavobacteriales</taxon>
        <taxon>Flavobacteriaceae</taxon>
        <taxon>Tenacibaculum</taxon>
    </lineage>
</organism>
<dbReference type="AlphaFoldDB" id="A0A4V3D3G2"/>
<comment type="caution">
    <text evidence="1">The sequence shown here is derived from an EMBL/GenBank/DDBJ whole genome shotgun (WGS) entry which is preliminary data.</text>
</comment>
<dbReference type="Pfam" id="PF20105">
    <property type="entry name" value="DUF6495"/>
    <property type="match status" value="1"/>
</dbReference>
<dbReference type="EMBL" id="SNYH01000001">
    <property type="protein sequence ID" value="TDQ29702.1"/>
    <property type="molecule type" value="Genomic_DNA"/>
</dbReference>
<accession>A0A4V3D3G2</accession>
<dbReference type="InterPro" id="IPR045470">
    <property type="entry name" value="DUF6495"/>
</dbReference>